<proteinExistence type="predicted"/>
<comment type="caution">
    <text evidence="1">The sequence shown here is derived from an EMBL/GenBank/DDBJ whole genome shotgun (WGS) entry which is preliminary data.</text>
</comment>
<protein>
    <recommendedName>
        <fullName evidence="2">Lipocalin-like domain-containing protein</fullName>
    </recommendedName>
</protein>
<dbReference type="EMBL" id="LAZR01030531">
    <property type="protein sequence ID" value="KKL56330.1"/>
    <property type="molecule type" value="Genomic_DNA"/>
</dbReference>
<name>A0A0F9FGH5_9ZZZZ</name>
<gene>
    <name evidence="1" type="ORF">LCGC14_2246480</name>
</gene>
<dbReference type="AlphaFoldDB" id="A0A0F9FGH5"/>
<evidence type="ECO:0008006" key="2">
    <source>
        <dbReference type="Google" id="ProtNLM"/>
    </source>
</evidence>
<sequence>MKAKILTLLFIIGVGFLNGCNKDEEESFQTKTISGDWNWTASCGGFTGQCSYPERDNIKTIQITDDRFIQKINRQITIDETYQITKTQISETNFPYEKSYELQLGDGRIIGMTFIQNKDILYVGNSLLLDSYKRK</sequence>
<reference evidence="1" key="1">
    <citation type="journal article" date="2015" name="Nature">
        <title>Complex archaea that bridge the gap between prokaryotes and eukaryotes.</title>
        <authorList>
            <person name="Spang A."/>
            <person name="Saw J.H."/>
            <person name="Jorgensen S.L."/>
            <person name="Zaremba-Niedzwiedzka K."/>
            <person name="Martijn J."/>
            <person name="Lind A.E."/>
            <person name="van Eijk R."/>
            <person name="Schleper C."/>
            <person name="Guy L."/>
            <person name="Ettema T.J."/>
        </authorList>
    </citation>
    <scope>NUCLEOTIDE SEQUENCE</scope>
</reference>
<evidence type="ECO:0000313" key="1">
    <source>
        <dbReference type="EMBL" id="KKL56330.1"/>
    </source>
</evidence>
<accession>A0A0F9FGH5</accession>
<organism evidence="1">
    <name type="scientific">marine sediment metagenome</name>
    <dbReference type="NCBI Taxonomy" id="412755"/>
    <lineage>
        <taxon>unclassified sequences</taxon>
        <taxon>metagenomes</taxon>
        <taxon>ecological metagenomes</taxon>
    </lineage>
</organism>